<gene>
    <name evidence="4" type="ORF">PGLA1383_LOCUS45617</name>
</gene>
<dbReference type="PROSITE" id="PS50088">
    <property type="entry name" value="ANK_REPEAT"/>
    <property type="match status" value="2"/>
</dbReference>
<proteinExistence type="predicted"/>
<keyword evidence="5" id="KW-1185">Reference proteome</keyword>
<dbReference type="PANTHER" id="PTHR24118:SF99">
    <property type="entry name" value="POTE ANKYRIN DOMAIN FAMILY MEMBER 3C-RELATED"/>
    <property type="match status" value="1"/>
</dbReference>
<feature type="chain" id="PRO_5032882896" evidence="3">
    <location>
        <begin position="19"/>
        <end position="736"/>
    </location>
</feature>
<feature type="compositionally biased region" description="Acidic residues" evidence="2">
    <location>
        <begin position="722"/>
        <end position="736"/>
    </location>
</feature>
<dbReference type="PANTHER" id="PTHR24118">
    <property type="entry name" value="POTE ANKYRIN DOMAIN"/>
    <property type="match status" value="1"/>
</dbReference>
<evidence type="ECO:0000256" key="2">
    <source>
        <dbReference type="SAM" id="MobiDB-lite"/>
    </source>
</evidence>
<evidence type="ECO:0000256" key="3">
    <source>
        <dbReference type="SAM" id="SignalP"/>
    </source>
</evidence>
<dbReference type="Pfam" id="PF12796">
    <property type="entry name" value="Ank_2"/>
    <property type="match status" value="1"/>
</dbReference>
<dbReference type="OrthoDB" id="310895at2759"/>
<dbReference type="InterPro" id="IPR036770">
    <property type="entry name" value="Ankyrin_rpt-contain_sf"/>
</dbReference>
<dbReference type="EMBL" id="CAJNNV010029578">
    <property type="protein sequence ID" value="CAE8629043.1"/>
    <property type="molecule type" value="Genomic_DNA"/>
</dbReference>
<accession>A0A813GRM2</accession>
<feature type="signal peptide" evidence="3">
    <location>
        <begin position="1"/>
        <end position="18"/>
    </location>
</feature>
<dbReference type="PROSITE" id="PS50297">
    <property type="entry name" value="ANK_REP_REGION"/>
    <property type="match status" value="2"/>
</dbReference>
<reference evidence="4" key="1">
    <citation type="submission" date="2021-02" db="EMBL/GenBank/DDBJ databases">
        <authorList>
            <person name="Dougan E. K."/>
            <person name="Rhodes N."/>
            <person name="Thang M."/>
            <person name="Chan C."/>
        </authorList>
    </citation>
    <scope>NUCLEOTIDE SEQUENCE</scope>
</reference>
<keyword evidence="1" id="KW-0040">ANK repeat</keyword>
<evidence type="ECO:0000313" key="4">
    <source>
        <dbReference type="EMBL" id="CAE8629043.1"/>
    </source>
</evidence>
<evidence type="ECO:0000256" key="1">
    <source>
        <dbReference type="PROSITE-ProRule" id="PRU00023"/>
    </source>
</evidence>
<evidence type="ECO:0000313" key="5">
    <source>
        <dbReference type="Proteomes" id="UP000654075"/>
    </source>
</evidence>
<keyword evidence="3" id="KW-0732">Signal</keyword>
<dbReference type="SUPFAM" id="SSF48403">
    <property type="entry name" value="Ankyrin repeat"/>
    <property type="match status" value="1"/>
</dbReference>
<feature type="repeat" description="ANK" evidence="1">
    <location>
        <begin position="471"/>
        <end position="503"/>
    </location>
</feature>
<protein>
    <submittedName>
        <fullName evidence="4">Uncharacterized protein</fullName>
    </submittedName>
</protein>
<dbReference type="InterPro" id="IPR002110">
    <property type="entry name" value="Ankyrin_rpt"/>
</dbReference>
<feature type="repeat" description="ANK" evidence="1">
    <location>
        <begin position="504"/>
        <end position="526"/>
    </location>
</feature>
<feature type="region of interest" description="Disordered" evidence="2">
    <location>
        <begin position="686"/>
        <end position="736"/>
    </location>
</feature>
<feature type="region of interest" description="Disordered" evidence="2">
    <location>
        <begin position="639"/>
        <end position="659"/>
    </location>
</feature>
<sequence>MRGRWLLGAQSLGAGVLGVGDGWALLEECGLGRLGLGGLDGDADLAMTLMPLDATAPATLQVCAQFDADGTFRAGICATPGGIATADVWFPAHLSTAFGPRAELIYTSSDMRALTTGGIVLLNGFAGLRLEGRAQAIERFLNAGRQKSDHSLQLLYYEASVPREARLFAARAELVDGSLPNISGTEPLLLAVQERQVRVETSVASCLAAAIEHRSSPARCTATSGGSLGMLVQLLDQIRQWQWLKAWQPRGAVQRPRDIELGGEGNADRADDSALAQESTKYPVQAEKFAAVSNRRPQLTPRPQWGKKRVPVLPPKFCLPHLVWWLNPLDGSIGEVKVAEATLWTLASTEDQGFARSTEDQGFARPGERLFATGHGDSTAYTCYNCLFCALAALRSFELLARRVHLDPSAPLPTASGILTEIPVMATAAHFKAAGMDSSIVDQWKPIRKLRLLVVLASQHSYSVDVRSPADGWTPLLAAVDLGSSQLVSTLLKLGARLSADRLLGFTPLHLACQMGHWHLVPSLVEAMQGQYARVAAWGPSPQYVSLNLADAYGRTALDIALLRYFASPLPSSRDGTCESFSIVGGPSPGKERQKAVDVLREFVHRRPSDDPGVVCGWELLHVLNLLDTIPSRKALGVAAPEGDGAIPRAPSAASREEPYGDIEEMLQAVRKLVRAGAQTRWFHQELIQPPARTGGGSESIAADLKESRMQGPRFSKFSPVDVEDMDDQSEGEIPV</sequence>
<dbReference type="SMART" id="SM00248">
    <property type="entry name" value="ANK"/>
    <property type="match status" value="3"/>
</dbReference>
<dbReference type="AlphaFoldDB" id="A0A813GRM2"/>
<comment type="caution">
    <text evidence="4">The sequence shown here is derived from an EMBL/GenBank/DDBJ whole genome shotgun (WGS) entry which is preliminary data.</text>
</comment>
<dbReference type="Gene3D" id="1.25.40.20">
    <property type="entry name" value="Ankyrin repeat-containing domain"/>
    <property type="match status" value="1"/>
</dbReference>
<organism evidence="4 5">
    <name type="scientific">Polarella glacialis</name>
    <name type="common">Dinoflagellate</name>
    <dbReference type="NCBI Taxonomy" id="89957"/>
    <lineage>
        <taxon>Eukaryota</taxon>
        <taxon>Sar</taxon>
        <taxon>Alveolata</taxon>
        <taxon>Dinophyceae</taxon>
        <taxon>Suessiales</taxon>
        <taxon>Suessiaceae</taxon>
        <taxon>Polarella</taxon>
    </lineage>
</organism>
<dbReference type="Proteomes" id="UP000654075">
    <property type="component" value="Unassembled WGS sequence"/>
</dbReference>
<name>A0A813GRM2_POLGL</name>